<gene>
    <name evidence="2" type="ORF">GCM10010393_00970</name>
</gene>
<accession>A0ABP5Y4Z1</accession>
<sequence>MALMDGIGVAAAAGAVSGEAVSSRPPERTTVAVRRTAVFIDIKTKRSEFESQLRRKRLSLAGRKSGAQDKTPERAGRMYRNPGSVRKNGTCGAGHVKRLAWCGS</sequence>
<dbReference type="EMBL" id="BAAASR010000001">
    <property type="protein sequence ID" value="GAA2474980.1"/>
    <property type="molecule type" value="Genomic_DNA"/>
</dbReference>
<evidence type="ECO:0000256" key="1">
    <source>
        <dbReference type="SAM" id="MobiDB-lite"/>
    </source>
</evidence>
<proteinExistence type="predicted"/>
<evidence type="ECO:0000313" key="3">
    <source>
        <dbReference type="Proteomes" id="UP001499942"/>
    </source>
</evidence>
<dbReference type="Proteomes" id="UP001499942">
    <property type="component" value="Unassembled WGS sequence"/>
</dbReference>
<evidence type="ECO:0000313" key="2">
    <source>
        <dbReference type="EMBL" id="GAA2474980.1"/>
    </source>
</evidence>
<keyword evidence="3" id="KW-1185">Reference proteome</keyword>
<organism evidence="2 3">
    <name type="scientific">Streptomyces gobitricini</name>
    <dbReference type="NCBI Taxonomy" id="68211"/>
    <lineage>
        <taxon>Bacteria</taxon>
        <taxon>Bacillati</taxon>
        <taxon>Actinomycetota</taxon>
        <taxon>Actinomycetes</taxon>
        <taxon>Kitasatosporales</taxon>
        <taxon>Streptomycetaceae</taxon>
        <taxon>Streptomyces</taxon>
    </lineage>
</organism>
<reference evidence="3" key="1">
    <citation type="journal article" date="2019" name="Int. J. Syst. Evol. Microbiol.">
        <title>The Global Catalogue of Microorganisms (GCM) 10K type strain sequencing project: providing services to taxonomists for standard genome sequencing and annotation.</title>
        <authorList>
            <consortium name="The Broad Institute Genomics Platform"/>
            <consortium name="The Broad Institute Genome Sequencing Center for Infectious Disease"/>
            <person name="Wu L."/>
            <person name="Ma J."/>
        </authorList>
    </citation>
    <scope>NUCLEOTIDE SEQUENCE [LARGE SCALE GENOMIC DNA]</scope>
    <source>
        <strain evidence="3">JCM 5062</strain>
    </source>
</reference>
<feature type="compositionally biased region" description="Basic and acidic residues" evidence="1">
    <location>
        <begin position="66"/>
        <end position="76"/>
    </location>
</feature>
<comment type="caution">
    <text evidence="2">The sequence shown here is derived from an EMBL/GenBank/DDBJ whole genome shotgun (WGS) entry which is preliminary data.</text>
</comment>
<protein>
    <submittedName>
        <fullName evidence="2">Uncharacterized protein</fullName>
    </submittedName>
</protein>
<feature type="region of interest" description="Disordered" evidence="1">
    <location>
        <begin position="55"/>
        <end position="86"/>
    </location>
</feature>
<name>A0ABP5Y4Z1_9ACTN</name>